<dbReference type="Proteomes" id="UP001515480">
    <property type="component" value="Unassembled WGS sequence"/>
</dbReference>
<dbReference type="Gene3D" id="3.40.50.150">
    <property type="entry name" value="Vaccinia Virus protein VP39"/>
    <property type="match status" value="1"/>
</dbReference>
<gene>
    <name evidence="1" type="ORF">AB1Y20_000235</name>
</gene>
<dbReference type="Pfam" id="PF13578">
    <property type="entry name" value="Methyltransf_24"/>
    <property type="match status" value="1"/>
</dbReference>
<sequence length="410" mass="45308">MLLLATPAWTSEGYPDCADSVGPQCFPNRRAAHHNSLLNALFNKWCSDKGTYWLSKHNYGAAYDMVLRHRRHRVANMLELGVGDETAGSLNAWREYFPKAHFHIVDVDVHRFHDTAQWSWASRQKRRHGCYDDANVWKDPRVHALFGVDSSNQTQLRGLPLPAQLELIIDDASHALAHQLAALEALWPRLAPGGIYIVEDLTIGALPWMRGAAGADQLRRTPTNNTNCGHECHYVQRPAEHPFIKRLVPSMADQKAANEALRLGPRLPGVVEGILDRNAWHYTITGAHRGGGLDSTIIIEKTEREGKTIPGGSGTIPVDSLLSMEEPEWLGAAPGQPMLVDQASASTLVARHALPVRGELLSHAGATAIQSISNRHYDFLPSSVMLIMAACFLFYTLKGRLGAFCCDRTS</sequence>
<comment type="caution">
    <text evidence="1">The sequence shown here is derived from an EMBL/GenBank/DDBJ whole genome shotgun (WGS) entry which is preliminary data.</text>
</comment>
<keyword evidence="2" id="KW-1185">Reference proteome</keyword>
<accession>A0AB34K4R9</accession>
<reference evidence="1 2" key="1">
    <citation type="journal article" date="2024" name="Science">
        <title>Giant polyketide synthase enzymes in the biosynthesis of giant marine polyether toxins.</title>
        <authorList>
            <person name="Fallon T.R."/>
            <person name="Shende V.V."/>
            <person name="Wierzbicki I.H."/>
            <person name="Pendleton A.L."/>
            <person name="Watervoot N.F."/>
            <person name="Auber R.P."/>
            <person name="Gonzalez D.J."/>
            <person name="Wisecaver J.H."/>
            <person name="Moore B.S."/>
        </authorList>
    </citation>
    <scope>NUCLEOTIDE SEQUENCE [LARGE SCALE GENOMIC DNA]</scope>
    <source>
        <strain evidence="1 2">12B1</strain>
    </source>
</reference>
<evidence type="ECO:0000313" key="1">
    <source>
        <dbReference type="EMBL" id="KAL1529281.1"/>
    </source>
</evidence>
<proteinExistence type="predicted"/>
<name>A0AB34K4R9_PRYPA</name>
<evidence type="ECO:0000313" key="2">
    <source>
        <dbReference type="Proteomes" id="UP001515480"/>
    </source>
</evidence>
<dbReference type="SUPFAM" id="SSF53335">
    <property type="entry name" value="S-adenosyl-L-methionine-dependent methyltransferases"/>
    <property type="match status" value="1"/>
</dbReference>
<dbReference type="AlphaFoldDB" id="A0AB34K4R9"/>
<organism evidence="1 2">
    <name type="scientific">Prymnesium parvum</name>
    <name type="common">Toxic golden alga</name>
    <dbReference type="NCBI Taxonomy" id="97485"/>
    <lineage>
        <taxon>Eukaryota</taxon>
        <taxon>Haptista</taxon>
        <taxon>Haptophyta</taxon>
        <taxon>Prymnesiophyceae</taxon>
        <taxon>Prymnesiales</taxon>
        <taxon>Prymnesiaceae</taxon>
        <taxon>Prymnesium</taxon>
    </lineage>
</organism>
<protein>
    <submittedName>
        <fullName evidence="1">Uncharacterized protein</fullName>
    </submittedName>
</protein>
<dbReference type="EMBL" id="JBGBPQ010000001">
    <property type="protein sequence ID" value="KAL1529281.1"/>
    <property type="molecule type" value="Genomic_DNA"/>
</dbReference>
<dbReference type="InterPro" id="IPR029063">
    <property type="entry name" value="SAM-dependent_MTases_sf"/>
</dbReference>